<dbReference type="RefSeq" id="WP_256540463.1">
    <property type="nucleotide sequence ID" value="NZ_JANHOH010000006.1"/>
</dbReference>
<protein>
    <recommendedName>
        <fullName evidence="3">DUF1080 domain-containing protein</fullName>
    </recommendedName>
</protein>
<evidence type="ECO:0000313" key="2">
    <source>
        <dbReference type="Proteomes" id="UP001204376"/>
    </source>
</evidence>
<dbReference type="Proteomes" id="UP001204376">
    <property type="component" value="Unassembled WGS sequence"/>
</dbReference>
<accession>A0ABT1T7Q7</accession>
<evidence type="ECO:0008006" key="3">
    <source>
        <dbReference type="Google" id="ProtNLM"/>
    </source>
</evidence>
<dbReference type="EMBL" id="JANHOH010000006">
    <property type="protein sequence ID" value="MCQ6960276.1"/>
    <property type="molecule type" value="Genomic_DNA"/>
</dbReference>
<keyword evidence="2" id="KW-1185">Reference proteome</keyword>
<reference evidence="1 2" key="1">
    <citation type="submission" date="2022-07" db="EMBL/GenBank/DDBJ databases">
        <title>Mucilaginibacter sp. JC4.</title>
        <authorList>
            <person name="Le V."/>
            <person name="Ko S.-R."/>
            <person name="Ahn C.-Y."/>
            <person name="Oh H.-M."/>
        </authorList>
    </citation>
    <scope>NUCLEOTIDE SEQUENCE [LARGE SCALE GENOMIC DNA]</scope>
    <source>
        <strain evidence="1 2">JC4</strain>
    </source>
</reference>
<gene>
    <name evidence="1" type="ORF">NPE20_20010</name>
</gene>
<dbReference type="Gene3D" id="2.60.120.560">
    <property type="entry name" value="Exo-inulinase, domain 1"/>
    <property type="match status" value="1"/>
</dbReference>
<organism evidence="1 2">
    <name type="scientific">Mucilaginibacter aquariorum</name>
    <dbReference type="NCBI Taxonomy" id="2967225"/>
    <lineage>
        <taxon>Bacteria</taxon>
        <taxon>Pseudomonadati</taxon>
        <taxon>Bacteroidota</taxon>
        <taxon>Sphingobacteriia</taxon>
        <taxon>Sphingobacteriales</taxon>
        <taxon>Sphingobacteriaceae</taxon>
        <taxon>Mucilaginibacter</taxon>
    </lineage>
</organism>
<evidence type="ECO:0000313" key="1">
    <source>
        <dbReference type="EMBL" id="MCQ6960276.1"/>
    </source>
</evidence>
<sequence>MISNLIYAQVSNAKKPKSKEIQIPFEATRFDTTLQKVEFTTYKGVKAMKILPGNKQVILKGFNFTNGTIEFDTQPVDVSRGAFLSIYFRQQNPGESELVYLRCKPDETEQRNDAIQYAPILHGVNLWDIMGQFQAPALIHNTDWNHIKLVISGLQMRVYLNNSTRPTLEIPRLEGTASAGAIAFDGQAYFANLVIKPNETEWLSPTEGTDLTNHDINYIRRWDVSASQFLEKGRELIIDDLPKDTTKWQPIVAERRGLINLTRKFGGMENRGGGVQNKNRYVWLKTTIKSAKEQVAKIQLGFSDEVYVFINGGLIYADKNQYPQPIRKYPDGRLDIANSTFDVPLKAGDNQLVIGVSNYFYGWGIVARMMDMNCINILQE</sequence>
<proteinExistence type="predicted"/>
<comment type="caution">
    <text evidence="1">The sequence shown here is derived from an EMBL/GenBank/DDBJ whole genome shotgun (WGS) entry which is preliminary data.</text>
</comment>
<name>A0ABT1T7Q7_9SPHI</name>